<reference evidence="1" key="2">
    <citation type="submission" date="2021-04" db="EMBL/GenBank/DDBJ databases">
        <authorList>
            <person name="Gilroy R."/>
        </authorList>
    </citation>
    <scope>NUCLEOTIDE SEQUENCE</scope>
    <source>
        <strain evidence="1">421</strain>
    </source>
</reference>
<dbReference type="EMBL" id="DXGE01000016">
    <property type="protein sequence ID" value="HIW85621.1"/>
    <property type="molecule type" value="Genomic_DNA"/>
</dbReference>
<reference evidence="1" key="1">
    <citation type="journal article" date="2021" name="PeerJ">
        <title>Extensive microbial diversity within the chicken gut microbiome revealed by metagenomics and culture.</title>
        <authorList>
            <person name="Gilroy R."/>
            <person name="Ravi A."/>
            <person name="Getino M."/>
            <person name="Pursley I."/>
            <person name="Horton D.L."/>
            <person name="Alikhan N.F."/>
            <person name="Baker D."/>
            <person name="Gharbi K."/>
            <person name="Hall N."/>
            <person name="Watson M."/>
            <person name="Adriaenssens E.M."/>
            <person name="Foster-Nyarko E."/>
            <person name="Jarju S."/>
            <person name="Secka A."/>
            <person name="Antonio M."/>
            <person name="Oren A."/>
            <person name="Chaudhuri R.R."/>
            <person name="La Ragione R."/>
            <person name="Hildebrand F."/>
            <person name="Pallen M.J."/>
        </authorList>
    </citation>
    <scope>NUCLEOTIDE SEQUENCE</scope>
    <source>
        <strain evidence="1">421</strain>
    </source>
</reference>
<dbReference type="SUPFAM" id="SSF56563">
    <property type="entry name" value="Major capsid protein gp5"/>
    <property type="match status" value="1"/>
</dbReference>
<evidence type="ECO:0000313" key="1">
    <source>
        <dbReference type="EMBL" id="HIW85621.1"/>
    </source>
</evidence>
<sequence>MAFDNMKLDKGLYTASKGFTASLEEADPSENYIGTELEGLDAYQRQLKRFDIKVSGTGSDSVSKFFQTSDSAVLFPEYVSRAVQQGMEEADLLSKIIATTTEIDSLDYRSVESVPSEDEKELAAVGEGAYIPETTIRAKDKLTRLYKRGRMLVASYEAIKYQKLDLFTVTLRQIGSYIARSQFADAIEALCDGTSEVISASGETVTYNDLINMWAKLSPYNMTTVIAGMPNISALLGMAEFKDSAAGQNFHGTGKMITPLGAEIVRCDTLAGDKIIALDKNAALEKVCAGGVVTEYDKLIDRQLERATVTATAGFSKIFSDACKLVAFGD</sequence>
<protein>
    <submittedName>
        <fullName evidence="1">Phage major capsid protein</fullName>
    </submittedName>
</protein>
<comment type="caution">
    <text evidence="1">The sequence shown here is derived from an EMBL/GenBank/DDBJ whole genome shotgun (WGS) entry which is preliminary data.</text>
</comment>
<dbReference type="Proteomes" id="UP000824205">
    <property type="component" value="Unassembled WGS sequence"/>
</dbReference>
<accession>A0A9D1UGE1</accession>
<dbReference type="AlphaFoldDB" id="A0A9D1UGE1"/>
<proteinExistence type="predicted"/>
<gene>
    <name evidence="1" type="ORF">IAA48_03910</name>
</gene>
<dbReference type="Pfam" id="PF25209">
    <property type="entry name" value="Phage_capsid_4"/>
    <property type="match status" value="1"/>
</dbReference>
<evidence type="ECO:0000313" key="2">
    <source>
        <dbReference type="Proteomes" id="UP000824205"/>
    </source>
</evidence>
<organism evidence="1 2">
    <name type="scientific">Candidatus Eubacterium faecipullorum</name>
    <dbReference type="NCBI Taxonomy" id="2838571"/>
    <lineage>
        <taxon>Bacteria</taxon>
        <taxon>Bacillati</taxon>
        <taxon>Bacillota</taxon>
        <taxon>Clostridia</taxon>
        <taxon>Eubacteriales</taxon>
        <taxon>Eubacteriaceae</taxon>
        <taxon>Eubacterium</taxon>
    </lineage>
</organism>
<name>A0A9D1UGE1_9FIRM</name>